<proteinExistence type="predicted"/>
<evidence type="ECO:0000313" key="2">
    <source>
        <dbReference type="Proteomes" id="UP000811492"/>
    </source>
</evidence>
<name>A0ABS5M567_9MICO</name>
<gene>
    <name evidence="1" type="ORF">JSQ98_09070</name>
</gene>
<accession>A0ABS5M567</accession>
<dbReference type="Proteomes" id="UP000811492">
    <property type="component" value="Unassembled WGS sequence"/>
</dbReference>
<protein>
    <submittedName>
        <fullName evidence="1">Uncharacterized protein</fullName>
    </submittedName>
</protein>
<comment type="caution">
    <text evidence="1">The sequence shown here is derived from an EMBL/GenBank/DDBJ whole genome shotgun (WGS) entry which is preliminary data.</text>
</comment>
<dbReference type="RefSeq" id="WP_200332027.1">
    <property type="nucleotide sequence ID" value="NZ_JAFEVO010000001.1"/>
</dbReference>
<keyword evidence="2" id="KW-1185">Reference proteome</keyword>
<organism evidence="1 2">
    <name type="scientific">Leucobacter manosquensis</name>
    <dbReference type="NCBI Taxonomy" id="2810611"/>
    <lineage>
        <taxon>Bacteria</taxon>
        <taxon>Bacillati</taxon>
        <taxon>Actinomycetota</taxon>
        <taxon>Actinomycetes</taxon>
        <taxon>Micrococcales</taxon>
        <taxon>Microbacteriaceae</taxon>
        <taxon>Leucobacter</taxon>
    </lineage>
</organism>
<sequence>MSIPVTGMGYTEIRDDSNILKRWTQSTMGLDLSRITQQLARGTFRISAPGMTDSITVVS</sequence>
<evidence type="ECO:0000313" key="1">
    <source>
        <dbReference type="EMBL" id="MBS3182339.1"/>
    </source>
</evidence>
<reference evidence="1 2" key="1">
    <citation type="submission" date="2021-02" db="EMBL/GenBank/DDBJ databases">
        <title>Draft genome and description of Leucobacter sp nov strain Marseille-Q4368.</title>
        <authorList>
            <person name="Boxberger M."/>
            <person name="La Scola B."/>
        </authorList>
    </citation>
    <scope>NUCLEOTIDE SEQUENCE [LARGE SCALE GENOMIC DNA]</scope>
    <source>
        <strain evidence="1 2">Marseille-Q4368</strain>
    </source>
</reference>
<dbReference type="EMBL" id="JAFEVO010000001">
    <property type="protein sequence ID" value="MBS3182339.1"/>
    <property type="molecule type" value="Genomic_DNA"/>
</dbReference>